<gene>
    <name evidence="1" type="ORF">RPERSI_LOCUS8042</name>
</gene>
<accession>A0ACA9NLJ3</accession>
<evidence type="ECO:0000313" key="1">
    <source>
        <dbReference type="EMBL" id="CAG8655056.1"/>
    </source>
</evidence>
<dbReference type="Proteomes" id="UP000789920">
    <property type="component" value="Unassembled WGS sequence"/>
</dbReference>
<dbReference type="EMBL" id="CAJVQC010014168">
    <property type="protein sequence ID" value="CAG8655056.1"/>
    <property type="molecule type" value="Genomic_DNA"/>
</dbReference>
<keyword evidence="2" id="KW-1185">Reference proteome</keyword>
<protein>
    <submittedName>
        <fullName evidence="1">30267_t:CDS:1</fullName>
    </submittedName>
</protein>
<proteinExistence type="predicted"/>
<organism evidence="1 2">
    <name type="scientific">Racocetra persica</name>
    <dbReference type="NCBI Taxonomy" id="160502"/>
    <lineage>
        <taxon>Eukaryota</taxon>
        <taxon>Fungi</taxon>
        <taxon>Fungi incertae sedis</taxon>
        <taxon>Mucoromycota</taxon>
        <taxon>Glomeromycotina</taxon>
        <taxon>Glomeromycetes</taxon>
        <taxon>Diversisporales</taxon>
        <taxon>Gigasporaceae</taxon>
        <taxon>Racocetra</taxon>
    </lineage>
</organism>
<name>A0ACA9NLJ3_9GLOM</name>
<comment type="caution">
    <text evidence="1">The sequence shown here is derived from an EMBL/GenBank/DDBJ whole genome shotgun (WGS) entry which is preliminary data.</text>
</comment>
<evidence type="ECO:0000313" key="2">
    <source>
        <dbReference type="Proteomes" id="UP000789920"/>
    </source>
</evidence>
<sequence length="133" mass="15023">MKKLAEQFAGLIGAASKSLNTPIKVSEKNEELRKKNDNRKAESAAAEKLFKEQEEKLKELTEENENLKAKNKELEKDVTSLKFKTRATSRPSLSSRTSSMRRNSFSESRPSSRADSFIGIGNFEDIGFKDPYC</sequence>
<reference evidence="1" key="1">
    <citation type="submission" date="2021-06" db="EMBL/GenBank/DDBJ databases">
        <authorList>
            <person name="Kallberg Y."/>
            <person name="Tangrot J."/>
            <person name="Rosling A."/>
        </authorList>
    </citation>
    <scope>NUCLEOTIDE SEQUENCE</scope>
    <source>
        <strain evidence="1">MA461A</strain>
    </source>
</reference>